<dbReference type="EMBL" id="UAUU01000011">
    <property type="protein sequence ID" value="SPZ92762.1"/>
    <property type="molecule type" value="Genomic_DNA"/>
</dbReference>
<sequence length="79" mass="9270">MKVRQVLIFKSSVKTKSKKEFLMQLVKTHLPQVQDATVDLDDEDAIFRFETEECSIDYLTKFLYGYGIQVDFLDRFVVA</sequence>
<reference evidence="2 4" key="2">
    <citation type="submission" date="2019-10" db="EMBL/GenBank/DDBJ databases">
        <authorList>
            <person name="Karimi E."/>
        </authorList>
    </citation>
    <scope>NUCLEOTIDE SEQUENCE [LARGE SCALE GENOMIC DNA]</scope>
    <source>
        <strain evidence="2">Sphingobacterium sp. 8BC</strain>
    </source>
</reference>
<reference evidence="1 3" key="1">
    <citation type="submission" date="2018-06" db="EMBL/GenBank/DDBJ databases">
        <authorList>
            <consortium name="Pathogen Informatics"/>
            <person name="Doyle S."/>
        </authorList>
    </citation>
    <scope>NUCLEOTIDE SEQUENCE [LARGE SCALE GENOMIC DNA]</scope>
    <source>
        <strain evidence="1 3">NCTC11343</strain>
    </source>
</reference>
<dbReference type="Proteomes" id="UP000251241">
    <property type="component" value="Unassembled WGS sequence"/>
</dbReference>
<dbReference type="EMBL" id="CABWMV010000028">
    <property type="protein sequence ID" value="VXD08311.1"/>
    <property type="molecule type" value="Genomic_DNA"/>
</dbReference>
<protein>
    <submittedName>
        <fullName evidence="1">Uncharacterized protein</fullName>
    </submittedName>
</protein>
<evidence type="ECO:0000313" key="4">
    <source>
        <dbReference type="Proteomes" id="UP000432350"/>
    </source>
</evidence>
<dbReference type="RefSeq" id="WP_112376017.1">
    <property type="nucleotide sequence ID" value="NZ_CP069793.1"/>
</dbReference>
<dbReference type="GeneID" id="97179649"/>
<name>A0A2X2JEP0_SPHMU</name>
<accession>A0A2X2JEP0</accession>
<evidence type="ECO:0000313" key="2">
    <source>
        <dbReference type="EMBL" id="VXD08311.1"/>
    </source>
</evidence>
<accession>A0A654DQT3</accession>
<evidence type="ECO:0000313" key="1">
    <source>
        <dbReference type="EMBL" id="SPZ92762.1"/>
    </source>
</evidence>
<dbReference type="Proteomes" id="UP000432350">
    <property type="component" value="Unassembled WGS sequence"/>
</dbReference>
<evidence type="ECO:0000313" key="3">
    <source>
        <dbReference type="Proteomes" id="UP000251241"/>
    </source>
</evidence>
<proteinExistence type="predicted"/>
<dbReference type="AlphaFoldDB" id="A0A2X2JEP0"/>
<organism evidence="1 3">
    <name type="scientific">Sphingobacterium multivorum</name>
    <dbReference type="NCBI Taxonomy" id="28454"/>
    <lineage>
        <taxon>Bacteria</taxon>
        <taxon>Pseudomonadati</taxon>
        <taxon>Bacteroidota</taxon>
        <taxon>Sphingobacteriia</taxon>
        <taxon>Sphingobacteriales</taxon>
        <taxon>Sphingobacteriaceae</taxon>
        <taxon>Sphingobacterium</taxon>
    </lineage>
</organism>
<gene>
    <name evidence="1" type="ORF">NCTC11343_04744</name>
    <name evidence="2" type="ORF">SPHINGO8BC_90440</name>
</gene>